<dbReference type="AlphaFoldDB" id="A0A914D8X5"/>
<proteinExistence type="predicted"/>
<dbReference type="Pfam" id="PF16207">
    <property type="entry name" value="RAWUL"/>
    <property type="match status" value="1"/>
</dbReference>
<feature type="region of interest" description="Disordered" evidence="3">
    <location>
        <begin position="19"/>
        <end position="64"/>
    </location>
</feature>
<dbReference type="PANTHER" id="PTHR45893">
    <property type="entry name" value="POLYCOMB GROUP RING FINGER PROTEIN"/>
    <property type="match status" value="1"/>
</dbReference>
<dbReference type="Proteomes" id="UP000887540">
    <property type="component" value="Unplaced"/>
</dbReference>
<dbReference type="WBParaSite" id="ACRNAN_scaffold2129.g32525.t1">
    <property type="protein sequence ID" value="ACRNAN_scaffold2129.g32525.t1"/>
    <property type="gene ID" value="ACRNAN_scaffold2129.g32525"/>
</dbReference>
<evidence type="ECO:0000256" key="2">
    <source>
        <dbReference type="ARBA" id="ARBA00023242"/>
    </source>
</evidence>
<reference evidence="6" key="1">
    <citation type="submission" date="2022-11" db="UniProtKB">
        <authorList>
            <consortium name="WormBaseParasite"/>
        </authorList>
    </citation>
    <scope>IDENTIFICATION</scope>
</reference>
<evidence type="ECO:0000256" key="3">
    <source>
        <dbReference type="SAM" id="MobiDB-lite"/>
    </source>
</evidence>
<dbReference type="InterPro" id="IPR032443">
    <property type="entry name" value="RAWUL"/>
</dbReference>
<dbReference type="InterPro" id="IPR051507">
    <property type="entry name" value="PcG_RING_finger"/>
</dbReference>
<dbReference type="FunFam" id="3.10.20.90:FF:000431">
    <property type="entry name" value="Protein CBG06226"/>
    <property type="match status" value="1"/>
</dbReference>
<evidence type="ECO:0000313" key="6">
    <source>
        <dbReference type="WBParaSite" id="ACRNAN_scaffold2129.g32525.t1"/>
    </source>
</evidence>
<accession>A0A914D8X5</accession>
<evidence type="ECO:0000313" key="5">
    <source>
        <dbReference type="Proteomes" id="UP000887540"/>
    </source>
</evidence>
<dbReference type="GO" id="GO:0005634">
    <property type="term" value="C:nucleus"/>
    <property type="evidence" value="ECO:0007669"/>
    <property type="project" value="UniProtKB-SubCell"/>
</dbReference>
<name>A0A914D8X5_9BILA</name>
<feature type="domain" description="RAWUL" evidence="4">
    <location>
        <begin position="99"/>
        <end position="166"/>
    </location>
</feature>
<evidence type="ECO:0000256" key="1">
    <source>
        <dbReference type="ARBA" id="ARBA00004123"/>
    </source>
</evidence>
<protein>
    <recommendedName>
        <fullName evidence="4">RAWUL domain-containing protein</fullName>
    </recommendedName>
</protein>
<dbReference type="Gene3D" id="3.10.20.90">
    <property type="entry name" value="Phosphatidylinositol 3-kinase Catalytic Subunit, Chain A, domain 1"/>
    <property type="match status" value="1"/>
</dbReference>
<keyword evidence="5" id="KW-1185">Reference proteome</keyword>
<feature type="compositionally biased region" description="Polar residues" evidence="3">
    <location>
        <begin position="44"/>
        <end position="59"/>
    </location>
</feature>
<feature type="compositionally biased region" description="Basic and acidic residues" evidence="3">
    <location>
        <begin position="19"/>
        <end position="32"/>
    </location>
</feature>
<sequence length="171" mass="20020">MQDIVYKLVPGMQEQEAKRRIEFNQQKRLERGEDSEEDEEYATQYMNGTSDHATEPQPTSHDENCCENNPAAAHHRLDDAVVIELVPGDKSIEPLERPYIRLSGFATINTIKRYVALILLHDLTKYNDFDIFCNNELMGRDYSMAFILKTRWRNKPKDEPLKLLYKAHIDF</sequence>
<keyword evidence="2" id="KW-0539">Nucleus</keyword>
<evidence type="ECO:0000259" key="4">
    <source>
        <dbReference type="Pfam" id="PF16207"/>
    </source>
</evidence>
<comment type="subcellular location">
    <subcellularLocation>
        <location evidence="1">Nucleus</location>
    </subcellularLocation>
</comment>
<organism evidence="5 6">
    <name type="scientific">Acrobeloides nanus</name>
    <dbReference type="NCBI Taxonomy" id="290746"/>
    <lineage>
        <taxon>Eukaryota</taxon>
        <taxon>Metazoa</taxon>
        <taxon>Ecdysozoa</taxon>
        <taxon>Nematoda</taxon>
        <taxon>Chromadorea</taxon>
        <taxon>Rhabditida</taxon>
        <taxon>Tylenchina</taxon>
        <taxon>Cephalobomorpha</taxon>
        <taxon>Cephaloboidea</taxon>
        <taxon>Cephalobidae</taxon>
        <taxon>Acrobeloides</taxon>
    </lineage>
</organism>